<accession>A0AA86SQF6</accession>
<name>A0AA86SQF6_9FABA</name>
<feature type="chain" id="PRO_5041725923" description="Thaumatin-like protein" evidence="2">
    <location>
        <begin position="21"/>
        <end position="202"/>
    </location>
</feature>
<dbReference type="PRINTS" id="PR00347">
    <property type="entry name" value="THAUMATIN"/>
</dbReference>
<reference evidence="3" key="1">
    <citation type="submission" date="2023-10" db="EMBL/GenBank/DDBJ databases">
        <authorList>
            <person name="Domelevo Entfellner J.-B."/>
        </authorList>
    </citation>
    <scope>NUCLEOTIDE SEQUENCE</scope>
</reference>
<dbReference type="PANTHER" id="PTHR31048">
    <property type="entry name" value="OS03G0233200 PROTEIN"/>
    <property type="match status" value="1"/>
</dbReference>
<sequence>MTCTMTLFFLIALCFISAHAARFDITNRCSYPLWAAAVPGGGSMLNSGQSWALDVAAGTKGARIWARTGCSFHGSGHGGCQTGDCGGVLECTAYGAPPNTLAEYGLNQYNNLDFFDISLVDGFNTLTDSVPLSSRPKGVATTLALSSKPTSTVAILEAVLQLPCRNSSRIGAPMLKVIPKMMQPTPSPAMVALTIGLSFALD</sequence>
<dbReference type="InterPro" id="IPR017949">
    <property type="entry name" value="Thaumatin_CS"/>
</dbReference>
<proteinExistence type="inferred from homology"/>
<dbReference type="AlphaFoldDB" id="A0AA86SQF6"/>
<dbReference type="InterPro" id="IPR037176">
    <property type="entry name" value="Osmotin/thaumatin-like_sf"/>
</dbReference>
<evidence type="ECO:0000313" key="3">
    <source>
        <dbReference type="EMBL" id="CAJ1937484.1"/>
    </source>
</evidence>
<dbReference type="EMBL" id="OY731400">
    <property type="protein sequence ID" value="CAJ1937484.1"/>
    <property type="molecule type" value="Genomic_DNA"/>
</dbReference>
<dbReference type="PROSITE" id="PS51367">
    <property type="entry name" value="THAUMATIN_2"/>
    <property type="match status" value="1"/>
</dbReference>
<evidence type="ECO:0000256" key="2">
    <source>
        <dbReference type="SAM" id="SignalP"/>
    </source>
</evidence>
<feature type="signal peptide" evidence="2">
    <location>
        <begin position="1"/>
        <end position="20"/>
    </location>
</feature>
<gene>
    <name evidence="3" type="ORF">AYBTSS11_LOCUS8051</name>
</gene>
<dbReference type="PROSITE" id="PS00316">
    <property type="entry name" value="THAUMATIN_1"/>
    <property type="match status" value="1"/>
</dbReference>
<dbReference type="SUPFAM" id="SSF49870">
    <property type="entry name" value="Osmotin, thaumatin-like protein"/>
    <property type="match status" value="1"/>
</dbReference>
<comment type="similarity">
    <text evidence="1">Belongs to the thaumatin family.</text>
</comment>
<dbReference type="Proteomes" id="UP001189624">
    <property type="component" value="Chromosome 3"/>
</dbReference>
<dbReference type="Gene3D" id="2.60.110.10">
    <property type="entry name" value="Thaumatin"/>
    <property type="match status" value="1"/>
</dbReference>
<evidence type="ECO:0008006" key="5">
    <source>
        <dbReference type="Google" id="ProtNLM"/>
    </source>
</evidence>
<dbReference type="Pfam" id="PF00314">
    <property type="entry name" value="Thaumatin"/>
    <property type="match status" value="1"/>
</dbReference>
<keyword evidence="2" id="KW-0732">Signal</keyword>
<dbReference type="InterPro" id="IPR001938">
    <property type="entry name" value="Thaumatin"/>
</dbReference>
<protein>
    <recommendedName>
        <fullName evidence="5">Thaumatin-like protein</fullName>
    </recommendedName>
</protein>
<dbReference type="Gramene" id="rna-AYBTSS11_LOCUS8051">
    <property type="protein sequence ID" value="CAJ1937484.1"/>
    <property type="gene ID" value="gene-AYBTSS11_LOCUS8051"/>
</dbReference>
<organism evidence="3 4">
    <name type="scientific">Sphenostylis stenocarpa</name>
    <dbReference type="NCBI Taxonomy" id="92480"/>
    <lineage>
        <taxon>Eukaryota</taxon>
        <taxon>Viridiplantae</taxon>
        <taxon>Streptophyta</taxon>
        <taxon>Embryophyta</taxon>
        <taxon>Tracheophyta</taxon>
        <taxon>Spermatophyta</taxon>
        <taxon>Magnoliopsida</taxon>
        <taxon>eudicotyledons</taxon>
        <taxon>Gunneridae</taxon>
        <taxon>Pentapetalae</taxon>
        <taxon>rosids</taxon>
        <taxon>fabids</taxon>
        <taxon>Fabales</taxon>
        <taxon>Fabaceae</taxon>
        <taxon>Papilionoideae</taxon>
        <taxon>50 kb inversion clade</taxon>
        <taxon>NPAAA clade</taxon>
        <taxon>indigoferoid/millettioid clade</taxon>
        <taxon>Phaseoleae</taxon>
        <taxon>Sphenostylis</taxon>
    </lineage>
</organism>
<evidence type="ECO:0000256" key="1">
    <source>
        <dbReference type="ARBA" id="ARBA00010607"/>
    </source>
</evidence>
<dbReference type="SMART" id="SM00205">
    <property type="entry name" value="THN"/>
    <property type="match status" value="1"/>
</dbReference>
<evidence type="ECO:0000313" key="4">
    <source>
        <dbReference type="Proteomes" id="UP001189624"/>
    </source>
</evidence>
<keyword evidence="4" id="KW-1185">Reference proteome</keyword>